<keyword evidence="4" id="KW-1185">Reference proteome</keyword>
<feature type="region of interest" description="Disordered" evidence="1">
    <location>
        <begin position="32"/>
        <end position="179"/>
    </location>
</feature>
<dbReference type="Pfam" id="PF13737">
    <property type="entry name" value="DDE_Tnp_1_5"/>
    <property type="match status" value="1"/>
</dbReference>
<reference evidence="3 4" key="1">
    <citation type="submission" date="2018-04" db="EMBL/GenBank/DDBJ databases">
        <title>Genomic Encyclopedia of Type Strains, Phase III (KMG-III): the genomes of soil and plant-associated and newly described type strains.</title>
        <authorList>
            <person name="Whitman W."/>
        </authorList>
    </citation>
    <scope>NUCLEOTIDE SEQUENCE [LARGE SCALE GENOMIC DNA]</scope>
    <source>
        <strain evidence="3 4">JA192</strain>
    </source>
</reference>
<evidence type="ECO:0000313" key="4">
    <source>
        <dbReference type="Proteomes" id="UP000240800"/>
    </source>
</evidence>
<accession>A0ABX5J9Y5</accession>
<feature type="compositionally biased region" description="Low complexity" evidence="1">
    <location>
        <begin position="130"/>
        <end position="156"/>
    </location>
</feature>
<dbReference type="EMBL" id="PZZW01000006">
    <property type="protein sequence ID" value="PTM77101.1"/>
    <property type="molecule type" value="Genomic_DNA"/>
</dbReference>
<feature type="compositionally biased region" description="Basic and acidic residues" evidence="1">
    <location>
        <begin position="69"/>
        <end position="90"/>
    </location>
</feature>
<gene>
    <name evidence="3" type="ORF">C8J29_10627</name>
</gene>
<name>A0ABX5J9Y5_9RHOB</name>
<sequence>MALRQTTGFVESLLRLIGPDWAVPDFSTLSRRQSEMGPWRQWRRVSPSNAEGEHPLPRLGRPASPAGRQHRDQGRGGRGMERPQAWRHEAAGGARFISGSTRNRRKSARPSSPPVGITAEAAPRPGCTGSSSRVSVSPRASSTVRSPSSRSGLPSLTASPHPARPSQRPHDRSIGGRESTPLIRIAQQSHRASRIIVVRIEAECNLWLCRRTDFGPASSQWRVP</sequence>
<organism evidence="3 4">
    <name type="scientific">Cereibacter johrii</name>
    <dbReference type="NCBI Taxonomy" id="445629"/>
    <lineage>
        <taxon>Bacteria</taxon>
        <taxon>Pseudomonadati</taxon>
        <taxon>Pseudomonadota</taxon>
        <taxon>Alphaproteobacteria</taxon>
        <taxon>Rhodobacterales</taxon>
        <taxon>Paracoccaceae</taxon>
        <taxon>Cereibacter</taxon>
    </lineage>
</organism>
<dbReference type="Proteomes" id="UP000240800">
    <property type="component" value="Unassembled WGS sequence"/>
</dbReference>
<comment type="caution">
    <text evidence="3">The sequence shown here is derived from an EMBL/GenBank/DDBJ whole genome shotgun (WGS) entry which is preliminary data.</text>
</comment>
<proteinExistence type="predicted"/>
<protein>
    <submittedName>
        <fullName evidence="3">DDE family transposase</fullName>
    </submittedName>
</protein>
<dbReference type="InterPro" id="IPR025668">
    <property type="entry name" value="Tnp_DDE_dom"/>
</dbReference>
<evidence type="ECO:0000313" key="3">
    <source>
        <dbReference type="EMBL" id="PTM77101.1"/>
    </source>
</evidence>
<evidence type="ECO:0000256" key="1">
    <source>
        <dbReference type="SAM" id="MobiDB-lite"/>
    </source>
</evidence>
<evidence type="ECO:0000259" key="2">
    <source>
        <dbReference type="Pfam" id="PF13737"/>
    </source>
</evidence>
<feature type="domain" description="Transposase DDE" evidence="2">
    <location>
        <begin position="1"/>
        <end position="36"/>
    </location>
</feature>